<comment type="caution">
    <text evidence="8">The sequence shown here is derived from an EMBL/GenBank/DDBJ whole genome shotgun (WGS) entry which is preliminary data.</text>
</comment>
<keyword evidence="4" id="KW-0732">Signal</keyword>
<evidence type="ECO:0000313" key="8">
    <source>
        <dbReference type="EMBL" id="MDQ1095104.1"/>
    </source>
</evidence>
<dbReference type="InterPro" id="IPR035992">
    <property type="entry name" value="Ricin_B-like_lectins"/>
</dbReference>
<dbReference type="SUPFAM" id="SSF50370">
    <property type="entry name" value="Ricin B-like lectins"/>
    <property type="match status" value="1"/>
</dbReference>
<feature type="domain" description="HYDIN/VesB/CFA65-like Ig-like" evidence="7">
    <location>
        <begin position="159"/>
        <end position="257"/>
    </location>
</feature>
<dbReference type="InterPro" id="IPR026444">
    <property type="entry name" value="Secre_tail"/>
</dbReference>
<dbReference type="CDD" id="cd00161">
    <property type="entry name" value="beta-trefoil_Ricin-like"/>
    <property type="match status" value="1"/>
</dbReference>
<evidence type="ECO:0000256" key="6">
    <source>
        <dbReference type="ARBA" id="ARBA00023273"/>
    </source>
</evidence>
<evidence type="ECO:0000256" key="3">
    <source>
        <dbReference type="ARBA" id="ARBA00022490"/>
    </source>
</evidence>
<dbReference type="EMBL" id="JAUTAL010000001">
    <property type="protein sequence ID" value="MDQ1095104.1"/>
    <property type="molecule type" value="Genomic_DNA"/>
</dbReference>
<dbReference type="Pfam" id="PF22544">
    <property type="entry name" value="HYDIN_VesB_CFA65-like_Ig"/>
    <property type="match status" value="1"/>
</dbReference>
<keyword evidence="3" id="KW-0963">Cytoplasm</keyword>
<evidence type="ECO:0000256" key="1">
    <source>
        <dbReference type="ARBA" id="ARBA00004138"/>
    </source>
</evidence>
<keyword evidence="6" id="KW-0966">Cell projection</keyword>
<dbReference type="InterPro" id="IPR053879">
    <property type="entry name" value="HYDIN_VesB_CFA65-like_Ig"/>
</dbReference>
<dbReference type="Gene3D" id="2.60.40.10">
    <property type="entry name" value="Immunoglobulins"/>
    <property type="match status" value="1"/>
</dbReference>
<dbReference type="InterPro" id="IPR013783">
    <property type="entry name" value="Ig-like_fold"/>
</dbReference>
<name>A0ABU0TDG2_9FLAO</name>
<evidence type="ECO:0000259" key="7">
    <source>
        <dbReference type="Pfam" id="PF22544"/>
    </source>
</evidence>
<evidence type="ECO:0000256" key="5">
    <source>
        <dbReference type="ARBA" id="ARBA00023069"/>
    </source>
</evidence>
<accession>A0ABU0TDG2</accession>
<keyword evidence="9" id="KW-1185">Reference proteome</keyword>
<reference evidence="8 9" key="1">
    <citation type="submission" date="2023-07" db="EMBL/GenBank/DDBJ databases">
        <title>Functional and genomic diversity of the sorghum phyllosphere microbiome.</title>
        <authorList>
            <person name="Shade A."/>
        </authorList>
    </citation>
    <scope>NUCLEOTIDE SEQUENCE [LARGE SCALE GENOMIC DNA]</scope>
    <source>
        <strain evidence="8 9">SORGH_AS_1064</strain>
    </source>
</reference>
<evidence type="ECO:0000256" key="2">
    <source>
        <dbReference type="ARBA" id="ARBA00004496"/>
    </source>
</evidence>
<evidence type="ECO:0000256" key="4">
    <source>
        <dbReference type="ARBA" id="ARBA00022729"/>
    </source>
</evidence>
<keyword evidence="5" id="KW-0969">Cilium</keyword>
<protein>
    <recommendedName>
        <fullName evidence="7">HYDIN/VesB/CFA65-like Ig-like domain-containing protein</fullName>
    </recommendedName>
</protein>
<sequence>MQLKLFYLRKILFVSLMLLSLWSWGQATLPFTYDGGRSGLPTGLSQTGLGTDYNNSPKMKFDDSGDFVVLNFTGAGSTLSYKISNNGISGNFKFQILQSADGTNYTSIRDITTLSSGSTIFTDNVSSSAKYIKWVYTTKATGNIGLGAINLSAQASDPNLSISGTASNGSVCPNTAASAVTYTITNNGTIDATGINIASSDSQFVVSGLSATTVTANGGTATFNVIFTPTASGSKSSTLTVSSSTSGSNSPTYTISGTGTASVSALVSTNAATSLSYNEAVMNGNVTTVGACPASSEKGFVYGTTSGTYGSPIPVGSTVSTGSYNYNLTSLSQGTTYYYKAYVKDTNGNYVYGSERSFTTLVPASQIAFVNMPTSGYTTVSLPAFSIEARTPSNTVDTSYSGTVSLSKTSGSGVMSGTLSNISFVNGIANFNDVKFDTADTYVISATAGNLPTVASGNIVITTGDIYQKITSITDLTDGDYIIADANDAVIATNVVTNGTYATTAVTVNNNAIVNTNTNTVWHITNLGSNYSIQNVNNTKYLAYSGSSTNLAAGNSVSDNSQKWIITYNTDHFTVASVQDNSRILKYNSALSTPGFKAYTSATTAPEVSLYKKITTTTWSSANGSGSWSNGSPSAGTDAIITNNYSTSSNPAFTARNITIKNGGVLEITSGNTINAVDVTIENGGNLIQRDGSTLNNTGTFNVLKTGASALNKYAFWSSPVVSQNLSNIYGSTTPAFITEYDTATDYFVNASSTAAVTGKAYSIKTPSANASLTFSGTPVNGNQTFTLSTAGNGFNLIGNPYASNLDLNAFYTANSGKISNTFYFWDNTSNSVTTQSGSTTTNVGYAAYNPASQAWVPAPNITSVPAGNTASIGQGFIVKATNTADTSLNFTNDMRVANQGAYFNKSTVNAAEGKFWLQLTSSYGTSNTVVVAYLSQASNTYDQYDSKAIASGSDAFYTLADAQNLIIQGRGNFDINDTVPVGAKHFESGDFVISMIKKEGLFNNGQPVFLHDKVMNTYTNLQGNSYHFTASAGEVSNRFEIVYKDQNVLSVHDDSKKETFEVYRSGEEFVVRNDKNIQSVEVYDASGRMVLQLKDNKTTVNFRLNINGTYVIKAVSAGKEYSRKIIK</sequence>
<dbReference type="NCBIfam" id="TIGR04183">
    <property type="entry name" value="Por_Secre_tail"/>
    <property type="match status" value="1"/>
</dbReference>
<dbReference type="Proteomes" id="UP001225072">
    <property type="component" value="Unassembled WGS sequence"/>
</dbReference>
<proteinExistence type="predicted"/>
<evidence type="ECO:0000313" key="9">
    <source>
        <dbReference type="Proteomes" id="UP001225072"/>
    </source>
</evidence>
<comment type="subcellular location">
    <subcellularLocation>
        <location evidence="1">Cell projection</location>
        <location evidence="1">Cilium</location>
    </subcellularLocation>
    <subcellularLocation>
        <location evidence="2">Cytoplasm</location>
    </subcellularLocation>
</comment>
<dbReference type="Gene3D" id="2.80.10.50">
    <property type="match status" value="1"/>
</dbReference>
<organism evidence="8 9">
    <name type="scientific">Chryseobacterium camelliae</name>
    <dbReference type="NCBI Taxonomy" id="1265445"/>
    <lineage>
        <taxon>Bacteria</taxon>
        <taxon>Pseudomonadati</taxon>
        <taxon>Bacteroidota</taxon>
        <taxon>Flavobacteriia</taxon>
        <taxon>Flavobacteriales</taxon>
        <taxon>Weeksellaceae</taxon>
        <taxon>Chryseobacterium group</taxon>
        <taxon>Chryseobacterium</taxon>
    </lineage>
</organism>
<gene>
    <name evidence="8" type="ORF">QE404_000251</name>
</gene>